<keyword evidence="4" id="KW-0547">Nucleotide-binding</keyword>
<feature type="domain" description="EF-hand" evidence="10">
    <location>
        <begin position="399"/>
        <end position="434"/>
    </location>
</feature>
<evidence type="ECO:0000313" key="12">
    <source>
        <dbReference type="EMBL" id="CAK9031143.1"/>
    </source>
</evidence>
<comment type="caution">
    <text evidence="12">The sequence shown here is derived from an EMBL/GenBank/DDBJ whole genome shotgun (WGS) entry which is preliminary data.</text>
</comment>
<evidence type="ECO:0000256" key="5">
    <source>
        <dbReference type="ARBA" id="ARBA00022777"/>
    </source>
</evidence>
<dbReference type="PANTHER" id="PTHR24349">
    <property type="entry name" value="SERINE/THREONINE-PROTEIN KINASE"/>
    <property type="match status" value="1"/>
</dbReference>
<gene>
    <name evidence="11" type="ORF">SCF082_LOCUS19424</name>
    <name evidence="12" type="ORF">SCF082_LOCUS19526</name>
</gene>
<dbReference type="PROSITE" id="PS50222">
    <property type="entry name" value="EF_HAND_2"/>
    <property type="match status" value="3"/>
</dbReference>
<dbReference type="EMBL" id="CAXAMM010013302">
    <property type="protein sequence ID" value="CAK9030970.1"/>
    <property type="molecule type" value="Genomic_DNA"/>
</dbReference>
<dbReference type="CDD" id="cd05117">
    <property type="entry name" value="STKc_CAMK"/>
    <property type="match status" value="1"/>
</dbReference>
<evidence type="ECO:0000259" key="9">
    <source>
        <dbReference type="PROSITE" id="PS50011"/>
    </source>
</evidence>
<evidence type="ECO:0000256" key="3">
    <source>
        <dbReference type="ARBA" id="ARBA00022679"/>
    </source>
</evidence>
<dbReference type="Proteomes" id="UP001642464">
    <property type="component" value="Unassembled WGS sequence"/>
</dbReference>
<evidence type="ECO:0000313" key="13">
    <source>
        <dbReference type="Proteomes" id="UP001642464"/>
    </source>
</evidence>
<dbReference type="SMART" id="SM00054">
    <property type="entry name" value="EFh"/>
    <property type="match status" value="3"/>
</dbReference>
<feature type="non-terminal residue" evidence="12">
    <location>
        <position position="1"/>
    </location>
</feature>
<dbReference type="Pfam" id="PF13202">
    <property type="entry name" value="EF-hand_5"/>
    <property type="match status" value="1"/>
</dbReference>
<evidence type="ECO:0000256" key="2">
    <source>
        <dbReference type="ARBA" id="ARBA00022527"/>
    </source>
</evidence>
<dbReference type="Pfam" id="PF00069">
    <property type="entry name" value="Pkinase"/>
    <property type="match status" value="1"/>
</dbReference>
<feature type="domain" description="EF-hand" evidence="10">
    <location>
        <begin position="289"/>
        <end position="324"/>
    </location>
</feature>
<dbReference type="SUPFAM" id="SSF56112">
    <property type="entry name" value="Protein kinase-like (PK-like)"/>
    <property type="match status" value="1"/>
</dbReference>
<reference evidence="12 13" key="1">
    <citation type="submission" date="2024-02" db="EMBL/GenBank/DDBJ databases">
        <authorList>
            <person name="Chen Y."/>
            <person name="Shah S."/>
            <person name="Dougan E. K."/>
            <person name="Thang M."/>
            <person name="Chan C."/>
        </authorList>
    </citation>
    <scope>NUCLEOTIDE SEQUENCE [LARGE SCALE GENOMIC DNA]</scope>
</reference>
<dbReference type="InterPro" id="IPR011992">
    <property type="entry name" value="EF-hand-dom_pair"/>
</dbReference>
<feature type="domain" description="Protein kinase" evidence="9">
    <location>
        <begin position="1"/>
        <end position="248"/>
    </location>
</feature>
<dbReference type="PROSITE" id="PS00018">
    <property type="entry name" value="EF_HAND_1"/>
    <property type="match status" value="3"/>
</dbReference>
<evidence type="ECO:0000256" key="4">
    <source>
        <dbReference type="ARBA" id="ARBA00022741"/>
    </source>
</evidence>
<dbReference type="InterPro" id="IPR011009">
    <property type="entry name" value="Kinase-like_dom_sf"/>
</dbReference>
<dbReference type="EMBL" id="CAXAMM010013337">
    <property type="protein sequence ID" value="CAK9031143.1"/>
    <property type="molecule type" value="Genomic_DNA"/>
</dbReference>
<keyword evidence="3" id="KW-0808">Transferase</keyword>
<comment type="similarity">
    <text evidence="8">Belongs to the protein kinase superfamily. Ser/Thr protein kinase family. CDPK subfamily.</text>
</comment>
<keyword evidence="13" id="KW-1185">Reference proteome</keyword>
<proteinExistence type="inferred from homology"/>
<dbReference type="Gene3D" id="1.10.238.10">
    <property type="entry name" value="EF-hand"/>
    <property type="match status" value="2"/>
</dbReference>
<dbReference type="InterPro" id="IPR050205">
    <property type="entry name" value="CDPK_Ser/Thr_kinases"/>
</dbReference>
<dbReference type="Gene3D" id="3.30.200.20">
    <property type="entry name" value="Phosphorylase Kinase, domain 1"/>
    <property type="match status" value="1"/>
</dbReference>
<protein>
    <submittedName>
        <fullName evidence="12">Calcium-dependent protein kinase 5 (PfCDPK5)</fullName>
    </submittedName>
</protein>
<organism evidence="12 13">
    <name type="scientific">Durusdinium trenchii</name>
    <dbReference type="NCBI Taxonomy" id="1381693"/>
    <lineage>
        <taxon>Eukaryota</taxon>
        <taxon>Sar</taxon>
        <taxon>Alveolata</taxon>
        <taxon>Dinophyceae</taxon>
        <taxon>Suessiales</taxon>
        <taxon>Symbiodiniaceae</taxon>
        <taxon>Durusdinium</taxon>
    </lineage>
</organism>
<sequence>GFGTVSVAHDKATGVRRAVKLILKAHVQDVDLLRKEIEITQKMDHPNIVRLFAVYEDHCSLYLVMELCEGGELFDRLVEEKYLTEPIVKKVMKQVFGSIAYCHSKDVVHRDLKPENYILLSKTKQVDQTPVKLIDFGLATRCRDEEQMKTAVGTSYYVAPEVLGQKYSKAVDVWSCGVLMYCLHCGSPPFFGKTDIEVLRKVKRGQYRMESSIWSKVSETAKDLIRRCLEMSPSKRITCLEALKHPWFQEQKSSARFDATVLGNLRSFSVANRFQKAAMTAVAYQLTPEEQAELREVFVKLDENSDGYLSFKEIKQGLECQLNEEHIPNLSEILDSILDIHGKIEYTEFIAAAMDHRLQRNESICWRAFKAFDKDGDGKITLGELQEVLKDEELKQEVPSSRSANFYFTQMDTDQNGEVCFQEFMDMLHTDTSGSPKKRPKSVHLEELMTSIDS</sequence>
<evidence type="ECO:0000259" key="10">
    <source>
        <dbReference type="PROSITE" id="PS50222"/>
    </source>
</evidence>
<keyword evidence="7" id="KW-0067">ATP-binding</keyword>
<dbReference type="Gene3D" id="1.10.510.10">
    <property type="entry name" value="Transferase(Phosphotransferase) domain 1"/>
    <property type="match status" value="1"/>
</dbReference>
<keyword evidence="2" id="KW-0723">Serine/threonine-protein kinase</keyword>
<evidence type="ECO:0000313" key="11">
    <source>
        <dbReference type="EMBL" id="CAK9030970.1"/>
    </source>
</evidence>
<evidence type="ECO:0000256" key="7">
    <source>
        <dbReference type="ARBA" id="ARBA00022840"/>
    </source>
</evidence>
<feature type="domain" description="EF-hand" evidence="10">
    <location>
        <begin position="360"/>
        <end position="395"/>
    </location>
</feature>
<evidence type="ECO:0000256" key="6">
    <source>
        <dbReference type="ARBA" id="ARBA00022837"/>
    </source>
</evidence>
<name>A0ABP0KY25_9DINO</name>
<dbReference type="PROSITE" id="PS50011">
    <property type="entry name" value="PROTEIN_KINASE_DOM"/>
    <property type="match status" value="1"/>
</dbReference>
<evidence type="ECO:0000256" key="1">
    <source>
        <dbReference type="ARBA" id="ARBA00001946"/>
    </source>
</evidence>
<dbReference type="CDD" id="cd00051">
    <property type="entry name" value="EFh"/>
    <property type="match status" value="1"/>
</dbReference>
<dbReference type="GO" id="GO:0016301">
    <property type="term" value="F:kinase activity"/>
    <property type="evidence" value="ECO:0007669"/>
    <property type="project" value="UniProtKB-KW"/>
</dbReference>
<keyword evidence="5 12" id="KW-0418">Kinase</keyword>
<comment type="cofactor">
    <cofactor evidence="1">
        <name>Mg(2+)</name>
        <dbReference type="ChEBI" id="CHEBI:18420"/>
    </cofactor>
</comment>
<dbReference type="InterPro" id="IPR018247">
    <property type="entry name" value="EF_Hand_1_Ca_BS"/>
</dbReference>
<dbReference type="PROSITE" id="PS00108">
    <property type="entry name" value="PROTEIN_KINASE_ST"/>
    <property type="match status" value="1"/>
</dbReference>
<dbReference type="InterPro" id="IPR008271">
    <property type="entry name" value="Ser/Thr_kinase_AS"/>
</dbReference>
<evidence type="ECO:0000256" key="8">
    <source>
        <dbReference type="ARBA" id="ARBA00024334"/>
    </source>
</evidence>
<keyword evidence="6" id="KW-0106">Calcium</keyword>
<dbReference type="SMART" id="SM00220">
    <property type="entry name" value="S_TKc"/>
    <property type="match status" value="1"/>
</dbReference>
<dbReference type="InterPro" id="IPR000719">
    <property type="entry name" value="Prot_kinase_dom"/>
</dbReference>
<dbReference type="InterPro" id="IPR002048">
    <property type="entry name" value="EF_hand_dom"/>
</dbReference>
<dbReference type="Pfam" id="PF13499">
    <property type="entry name" value="EF-hand_7"/>
    <property type="match status" value="1"/>
</dbReference>
<dbReference type="SUPFAM" id="SSF47473">
    <property type="entry name" value="EF-hand"/>
    <property type="match status" value="1"/>
</dbReference>
<accession>A0ABP0KY25</accession>